<dbReference type="RefSeq" id="WP_146383453.1">
    <property type="nucleotide sequence ID" value="NZ_VOEJ01000012.1"/>
</dbReference>
<protein>
    <submittedName>
        <fullName evidence="2">Uncharacterized protein</fullName>
    </submittedName>
</protein>
<comment type="caution">
    <text evidence="2">The sequence shown here is derived from an EMBL/GenBank/DDBJ whole genome shotgun (WGS) entry which is preliminary data.</text>
</comment>
<keyword evidence="1" id="KW-1133">Transmembrane helix</keyword>
<keyword evidence="1" id="KW-0812">Transmembrane</keyword>
<sequence>MKTNALTYSLKVWLTSVAIAPIAYLVAEFGFKEHFYSGAAACLNQMLYTYPVLILVGGIFSLLTWLLFFLTVAVILTFYLPDKQIKYVIAIFGVIFTVATFWLLFSEGLQPNSEFFPYMIANCVCIAGGALFYDLKKDVVQDTGR</sequence>
<dbReference type="OrthoDB" id="799236at2"/>
<feature type="transmembrane region" description="Helical" evidence="1">
    <location>
        <begin position="12"/>
        <end position="31"/>
    </location>
</feature>
<accession>A0A563U0P6</accession>
<evidence type="ECO:0000313" key="2">
    <source>
        <dbReference type="EMBL" id="TWR24029.1"/>
    </source>
</evidence>
<organism evidence="2 3">
    <name type="scientific">Mucilaginibacter pallidiroseus</name>
    <dbReference type="NCBI Taxonomy" id="2599295"/>
    <lineage>
        <taxon>Bacteria</taxon>
        <taxon>Pseudomonadati</taxon>
        <taxon>Bacteroidota</taxon>
        <taxon>Sphingobacteriia</taxon>
        <taxon>Sphingobacteriales</taxon>
        <taxon>Sphingobacteriaceae</taxon>
        <taxon>Mucilaginibacter</taxon>
    </lineage>
</organism>
<proteinExistence type="predicted"/>
<keyword evidence="3" id="KW-1185">Reference proteome</keyword>
<dbReference type="Proteomes" id="UP000320042">
    <property type="component" value="Unassembled WGS sequence"/>
</dbReference>
<evidence type="ECO:0000313" key="3">
    <source>
        <dbReference type="Proteomes" id="UP000320042"/>
    </source>
</evidence>
<name>A0A563U0P6_9SPHI</name>
<evidence type="ECO:0000256" key="1">
    <source>
        <dbReference type="SAM" id="Phobius"/>
    </source>
</evidence>
<reference evidence="2 3" key="1">
    <citation type="submission" date="2019-07" db="EMBL/GenBank/DDBJ databases">
        <authorList>
            <person name="Kim J."/>
        </authorList>
    </citation>
    <scope>NUCLEOTIDE SEQUENCE [LARGE SCALE GENOMIC DNA]</scope>
    <source>
        <strain evidence="3">dk17</strain>
    </source>
</reference>
<dbReference type="AlphaFoldDB" id="A0A563U0P6"/>
<feature type="transmembrane region" description="Helical" evidence="1">
    <location>
        <begin position="116"/>
        <end position="135"/>
    </location>
</feature>
<keyword evidence="1" id="KW-0472">Membrane</keyword>
<dbReference type="EMBL" id="VOEJ01000012">
    <property type="protein sequence ID" value="TWR24029.1"/>
    <property type="molecule type" value="Genomic_DNA"/>
</dbReference>
<feature type="transmembrane region" description="Helical" evidence="1">
    <location>
        <begin position="87"/>
        <end position="104"/>
    </location>
</feature>
<gene>
    <name evidence="2" type="ORF">FPZ43_18650</name>
</gene>
<feature type="transmembrane region" description="Helical" evidence="1">
    <location>
        <begin position="51"/>
        <end position="80"/>
    </location>
</feature>